<name>A0A2P4Y7E4_9STRA</name>
<evidence type="ECO:0000313" key="1">
    <source>
        <dbReference type="EMBL" id="POM73731.1"/>
    </source>
</evidence>
<reference evidence="1 2" key="1">
    <citation type="journal article" date="2017" name="Genome Biol. Evol.">
        <title>Phytophthora megakarya and P. palmivora, closely related causal agents of cacao black pod rot, underwent increases in genome sizes and gene numbers by different mechanisms.</title>
        <authorList>
            <person name="Ali S.S."/>
            <person name="Shao J."/>
            <person name="Lary D.J."/>
            <person name="Kronmiller B."/>
            <person name="Shen D."/>
            <person name="Strem M.D."/>
            <person name="Amoako-Attah I."/>
            <person name="Akrofi A.Y."/>
            <person name="Begoude B.A."/>
            <person name="Ten Hoopen G.M."/>
            <person name="Coulibaly K."/>
            <person name="Kebe B.I."/>
            <person name="Melnick R.L."/>
            <person name="Guiltinan M.J."/>
            <person name="Tyler B.M."/>
            <person name="Meinhardt L.W."/>
            <person name="Bailey B.A."/>
        </authorList>
    </citation>
    <scope>NUCLEOTIDE SEQUENCE [LARGE SCALE GENOMIC DNA]</scope>
    <source>
        <strain evidence="2">sbr112.9</strain>
    </source>
</reference>
<evidence type="ECO:0000313" key="2">
    <source>
        <dbReference type="Proteomes" id="UP000237271"/>
    </source>
</evidence>
<sequence length="884" mass="97695">MVFRLEESIAAVCAPSPGTHANLHVCQAVFESSRYVVYAAESLLVVLVEAPPRLTSNTCEEATRASRFELWQVWNAQDAIRCVRFNPSKKAARGALALCIDEGRGVLLMPVSATSSRAAAVAEASRASTLDGHTGTGLSMAAGSDVVPRSDYVKAHLHLHLPRWTESVRWKCDDRLLNHLEWVESGDDLFLLGVGEKLSIWKLVDDSVQVYLQRTVTLSSGGGLDAEIPLPVVPVCHFDVAPSGRFAATAGTHDRIVKVWNLGELSPHEGTPMSLFLAHTRALVSMTWSKDMNVYNARSTVATTTGVCEMLFTLDRAGNISIWRENAAPLRSFVLWKQCSTADICRSSFDDDASSLESRIREFGLINHYWGREAPKALSSINEALLSENTVMDALCLFHYGYGSLNEARRNELVSQRMNNITQMNAKLLGDRSGTIADTHVGETFTCGNIALEKTFAVNLLFGVLKNGDFCIFRVESIPFTVRLPTTVHITVDAVSENRVFLLSYLFFLVTVTFVKYSQMLMCIMSARLIIKQTTTESYLRCAKLKLQVESSTVGICKRGVSYSVQSCEVCAVCSSMMSAKKERDTQVASLSVAIMIPRCLQDSQADTRGSPIKIATTTISGRLNVFQASGSLRRLNVASRSRIDNAIGPVTHTALYEERGVIYMFADEKLHVAMVTTPRISHQVAKSTESLPPESSVPRNESSLDIAENNVLDLSACYVDDNDDSEELDDLVAVVIPESVKIEWSNSSSFFSQPATDKPTKDYSMIVGVHKDGRKLTVWVFSFELTLSEPLASSVQLFRKTKLNLHEARLLSVASVPLLNTFEVALASFDTDLQLILWAFTDLDDLLEVKPVHKVDVGALMRITKHAQRSHMEFDLTEEQFKI</sequence>
<dbReference type="InterPro" id="IPR015943">
    <property type="entry name" value="WD40/YVTN_repeat-like_dom_sf"/>
</dbReference>
<proteinExistence type="predicted"/>
<dbReference type="EMBL" id="NCKW01005027">
    <property type="protein sequence ID" value="POM73731.1"/>
    <property type="molecule type" value="Genomic_DNA"/>
</dbReference>
<organism evidence="1 2">
    <name type="scientific">Phytophthora palmivora</name>
    <dbReference type="NCBI Taxonomy" id="4796"/>
    <lineage>
        <taxon>Eukaryota</taxon>
        <taxon>Sar</taxon>
        <taxon>Stramenopiles</taxon>
        <taxon>Oomycota</taxon>
        <taxon>Peronosporomycetes</taxon>
        <taxon>Peronosporales</taxon>
        <taxon>Peronosporaceae</taxon>
        <taxon>Phytophthora</taxon>
    </lineage>
</organism>
<dbReference type="AlphaFoldDB" id="A0A2P4Y7E4"/>
<protein>
    <submittedName>
        <fullName evidence="1">Uncharacterized protein</fullName>
    </submittedName>
</protein>
<comment type="caution">
    <text evidence="1">The sequence shown here is derived from an EMBL/GenBank/DDBJ whole genome shotgun (WGS) entry which is preliminary data.</text>
</comment>
<gene>
    <name evidence="1" type="ORF">PHPALM_9396</name>
</gene>
<dbReference type="OrthoDB" id="342131at2759"/>
<dbReference type="SUPFAM" id="SSF50978">
    <property type="entry name" value="WD40 repeat-like"/>
    <property type="match status" value="1"/>
</dbReference>
<dbReference type="InterPro" id="IPR036322">
    <property type="entry name" value="WD40_repeat_dom_sf"/>
</dbReference>
<dbReference type="Proteomes" id="UP000237271">
    <property type="component" value="Unassembled WGS sequence"/>
</dbReference>
<dbReference type="Gene3D" id="2.130.10.10">
    <property type="entry name" value="YVTN repeat-like/Quinoprotein amine dehydrogenase"/>
    <property type="match status" value="1"/>
</dbReference>
<accession>A0A2P4Y7E4</accession>
<keyword evidence="2" id="KW-1185">Reference proteome</keyword>